<reference evidence="10 11" key="1">
    <citation type="submission" date="2015-03" db="EMBL/GenBank/DDBJ databases">
        <title>Genome sequence of Kiloniella sp. P1-1, isolated from the gut microflora of Pacific white shrimp, Penaeus vannamei.</title>
        <authorList>
            <person name="Shao Z."/>
            <person name="Wang L."/>
            <person name="Li X."/>
        </authorList>
    </citation>
    <scope>NUCLEOTIDE SEQUENCE [LARGE SCALE GENOMIC DNA]</scope>
    <source>
        <strain evidence="10 11">P1-1</strain>
    </source>
</reference>
<protein>
    <recommendedName>
        <fullName evidence="12">Adenosylcobinamide-phosphate synthase</fullName>
    </recommendedName>
</protein>
<evidence type="ECO:0000256" key="1">
    <source>
        <dbReference type="ARBA" id="ARBA00004651"/>
    </source>
</evidence>
<dbReference type="PANTHER" id="PTHR34308">
    <property type="entry name" value="COBALAMIN BIOSYNTHESIS PROTEIN CBIB"/>
    <property type="match status" value="1"/>
</dbReference>
<comment type="caution">
    <text evidence="10">The sequence shown here is derived from an EMBL/GenBank/DDBJ whole genome shotgun (WGS) entry which is preliminary data.</text>
</comment>
<keyword evidence="4" id="KW-1003">Cell membrane</keyword>
<evidence type="ECO:0000256" key="6">
    <source>
        <dbReference type="ARBA" id="ARBA00022692"/>
    </source>
</evidence>
<dbReference type="GO" id="GO:0005886">
    <property type="term" value="C:plasma membrane"/>
    <property type="evidence" value="ECO:0007669"/>
    <property type="project" value="UniProtKB-SubCell"/>
</dbReference>
<name>A0A0M2R312_9PROT</name>
<evidence type="ECO:0000256" key="5">
    <source>
        <dbReference type="ARBA" id="ARBA00022573"/>
    </source>
</evidence>
<dbReference type="AlphaFoldDB" id="A0A0M2R312"/>
<sequence length="313" mass="34888">MPGVYGSAEPLFLLLFALGIEALYGGVFFLEKWLPKPRRLLAGIIVRFDRLLNESSSSSKITFVTGGLSTILLITLAVIVGFGISLISLNAPFLWLIEVFVIAFCLDYRDQQVRMRKVRKALALKSFITVRGELYPLVSSLFRPRDLEKLSESQLAAACVGGMARGFVEGFITPAFWYALLGLPGLLAQQAVFQGAQFYKQRYLQAPQEKQFSQMYFVFERIFIVVPDALAAMMFILSSLFIPKTSFSQAFLRCWRGTHMADAALGGALQLDLSRPSETNWRQELERGNMIVLIAGIMAIGLIASAILVRFAF</sequence>
<evidence type="ECO:0000256" key="8">
    <source>
        <dbReference type="ARBA" id="ARBA00023136"/>
    </source>
</evidence>
<feature type="transmembrane region" description="Helical" evidence="9">
    <location>
        <begin position="61"/>
        <end position="87"/>
    </location>
</feature>
<dbReference type="STRING" id="1549748.WH95_14945"/>
<dbReference type="Proteomes" id="UP000034491">
    <property type="component" value="Unassembled WGS sequence"/>
</dbReference>
<evidence type="ECO:0000313" key="11">
    <source>
        <dbReference type="Proteomes" id="UP000034491"/>
    </source>
</evidence>
<evidence type="ECO:0000256" key="2">
    <source>
        <dbReference type="ARBA" id="ARBA00004953"/>
    </source>
</evidence>
<accession>A0A0M2R312</accession>
<gene>
    <name evidence="10" type="ORF">WH95_14945</name>
</gene>
<evidence type="ECO:0008006" key="12">
    <source>
        <dbReference type="Google" id="ProtNLM"/>
    </source>
</evidence>
<keyword evidence="5" id="KW-0169">Cobalamin biosynthesis</keyword>
<feature type="transmembrane region" description="Helical" evidence="9">
    <location>
        <begin position="222"/>
        <end position="242"/>
    </location>
</feature>
<feature type="transmembrane region" description="Helical" evidence="9">
    <location>
        <begin position="93"/>
        <end position="109"/>
    </location>
</feature>
<feature type="transmembrane region" description="Helical" evidence="9">
    <location>
        <begin position="12"/>
        <end position="30"/>
    </location>
</feature>
<dbReference type="EMBL" id="LANI01000022">
    <property type="protein sequence ID" value="KKJ76056.1"/>
    <property type="molecule type" value="Genomic_DNA"/>
</dbReference>
<keyword evidence="11" id="KW-1185">Reference proteome</keyword>
<dbReference type="PANTHER" id="PTHR34308:SF1">
    <property type="entry name" value="COBALAMIN BIOSYNTHESIS PROTEIN CBIB"/>
    <property type="match status" value="1"/>
</dbReference>
<keyword evidence="7 9" id="KW-1133">Transmembrane helix</keyword>
<evidence type="ECO:0000256" key="4">
    <source>
        <dbReference type="ARBA" id="ARBA00022475"/>
    </source>
</evidence>
<evidence type="ECO:0000256" key="9">
    <source>
        <dbReference type="SAM" id="Phobius"/>
    </source>
</evidence>
<dbReference type="UniPathway" id="UPA00148"/>
<dbReference type="RefSeq" id="WP_046508695.1">
    <property type="nucleotide sequence ID" value="NZ_LANI01000022.1"/>
</dbReference>
<dbReference type="GO" id="GO:0009236">
    <property type="term" value="P:cobalamin biosynthetic process"/>
    <property type="evidence" value="ECO:0007669"/>
    <property type="project" value="UniProtKB-UniPathway"/>
</dbReference>
<organism evidence="10 11">
    <name type="scientific">Kiloniella litopenaei</name>
    <dbReference type="NCBI Taxonomy" id="1549748"/>
    <lineage>
        <taxon>Bacteria</taxon>
        <taxon>Pseudomonadati</taxon>
        <taxon>Pseudomonadota</taxon>
        <taxon>Alphaproteobacteria</taxon>
        <taxon>Rhodospirillales</taxon>
        <taxon>Kiloniellaceae</taxon>
        <taxon>Kiloniella</taxon>
    </lineage>
</organism>
<dbReference type="InterPro" id="IPR004485">
    <property type="entry name" value="Cobalamin_biosynth_CobD/CbiB"/>
</dbReference>
<evidence type="ECO:0000256" key="7">
    <source>
        <dbReference type="ARBA" id="ARBA00022989"/>
    </source>
</evidence>
<comment type="subcellular location">
    <subcellularLocation>
        <location evidence="1">Cell membrane</location>
        <topology evidence="1">Multi-pass membrane protein</topology>
    </subcellularLocation>
</comment>
<comment type="pathway">
    <text evidence="2">Cofactor biosynthesis; adenosylcobalamin biosynthesis.</text>
</comment>
<evidence type="ECO:0000256" key="3">
    <source>
        <dbReference type="ARBA" id="ARBA00006263"/>
    </source>
</evidence>
<proteinExistence type="inferred from homology"/>
<feature type="transmembrane region" description="Helical" evidence="9">
    <location>
        <begin position="290"/>
        <end position="312"/>
    </location>
</feature>
<dbReference type="OrthoDB" id="8477657at2"/>
<keyword evidence="8 9" id="KW-0472">Membrane</keyword>
<evidence type="ECO:0000313" key="10">
    <source>
        <dbReference type="EMBL" id="KKJ76056.1"/>
    </source>
</evidence>
<keyword evidence="6 9" id="KW-0812">Transmembrane</keyword>
<dbReference type="GO" id="GO:0048472">
    <property type="term" value="F:threonine-phosphate decarboxylase activity"/>
    <property type="evidence" value="ECO:0007669"/>
    <property type="project" value="InterPro"/>
</dbReference>
<dbReference type="Pfam" id="PF03186">
    <property type="entry name" value="CobD_Cbib"/>
    <property type="match status" value="1"/>
</dbReference>
<comment type="similarity">
    <text evidence="3">Belongs to the CobD/CbiB family.</text>
</comment>